<protein>
    <submittedName>
        <fullName evidence="1">Uncharacterized protein</fullName>
    </submittedName>
</protein>
<sequence>MYAVGDAGTVWHFDGKRWQQIPFPTNVQLNTVACGENGDVYITDIRGNLWKGGGTKWSLLCEMDQSLPFKDSAWFNGRLWCANDYGMYVLEGKKLVAAHRAKIDPVPNEVALHSHRIDVSPDGKQMLVCGGDGAALHDGKKWTLLFSGMSLVD</sequence>
<dbReference type="SUPFAM" id="SSF63829">
    <property type="entry name" value="Calcium-dependent phosphotriesterase"/>
    <property type="match status" value="1"/>
</dbReference>
<dbReference type="Proteomes" id="UP000662888">
    <property type="component" value="Chromosome"/>
</dbReference>
<name>A0AA48WJI1_9BURK</name>
<keyword evidence="2" id="KW-1185">Reference proteome</keyword>
<evidence type="ECO:0000313" key="2">
    <source>
        <dbReference type="Proteomes" id="UP000662888"/>
    </source>
</evidence>
<gene>
    <name evidence="1" type="ORF">IV454_10475</name>
</gene>
<dbReference type="EMBL" id="CP065053">
    <property type="protein sequence ID" value="QPI53196.1"/>
    <property type="molecule type" value="Genomic_DNA"/>
</dbReference>
<evidence type="ECO:0000313" key="1">
    <source>
        <dbReference type="EMBL" id="QPI53196.1"/>
    </source>
</evidence>
<reference evidence="1 2" key="1">
    <citation type="submission" date="2020-11" db="EMBL/GenBank/DDBJ databases">
        <authorList>
            <person name="Sun Q."/>
        </authorList>
    </citation>
    <scope>NUCLEOTIDE SEQUENCE [LARGE SCALE GENOMIC DNA]</scope>
    <source>
        <strain evidence="1 2">P8398</strain>
    </source>
</reference>
<organism evidence="1 2">
    <name type="scientific">Massilia antarctica</name>
    <dbReference type="NCBI Taxonomy" id="2765360"/>
    <lineage>
        <taxon>Bacteria</taxon>
        <taxon>Pseudomonadati</taxon>
        <taxon>Pseudomonadota</taxon>
        <taxon>Betaproteobacteria</taxon>
        <taxon>Burkholderiales</taxon>
        <taxon>Oxalobacteraceae</taxon>
        <taxon>Telluria group</taxon>
        <taxon>Massilia</taxon>
    </lineage>
</organism>
<proteinExistence type="predicted"/>
<accession>A0AA48WJI1</accession>